<feature type="non-terminal residue" evidence="2">
    <location>
        <position position="186"/>
    </location>
</feature>
<dbReference type="PROSITE" id="PS50835">
    <property type="entry name" value="IG_LIKE"/>
    <property type="match status" value="1"/>
</dbReference>
<evidence type="ECO:0000259" key="1">
    <source>
        <dbReference type="PROSITE" id="PS50835"/>
    </source>
</evidence>
<reference evidence="2 3" key="1">
    <citation type="submission" date="2020-02" db="EMBL/GenBank/DDBJ databases">
        <authorList>
            <person name="Ferguson B K."/>
        </authorList>
    </citation>
    <scope>NUCLEOTIDE SEQUENCE [LARGE SCALE GENOMIC DNA]</scope>
</reference>
<dbReference type="AlphaFoldDB" id="A0A6H5HNR6"/>
<dbReference type="EMBL" id="CADCXU010032785">
    <property type="protein sequence ID" value="CAB0018393.1"/>
    <property type="molecule type" value="Genomic_DNA"/>
</dbReference>
<keyword evidence="3" id="KW-1185">Reference proteome</keyword>
<evidence type="ECO:0000313" key="3">
    <source>
        <dbReference type="Proteomes" id="UP000479000"/>
    </source>
</evidence>
<dbReference type="Gene3D" id="2.60.40.10">
    <property type="entry name" value="Immunoglobulins"/>
    <property type="match status" value="2"/>
</dbReference>
<dbReference type="SUPFAM" id="SSF48726">
    <property type="entry name" value="Immunoglobulin"/>
    <property type="match status" value="1"/>
</dbReference>
<dbReference type="PANTHER" id="PTHR23278:SF28">
    <property type="entry name" value="SIDESTEP IV, ISOFORM C"/>
    <property type="match status" value="1"/>
</dbReference>
<dbReference type="Proteomes" id="UP000479000">
    <property type="component" value="Unassembled WGS sequence"/>
</dbReference>
<dbReference type="InterPro" id="IPR013783">
    <property type="entry name" value="Ig-like_fold"/>
</dbReference>
<proteinExistence type="predicted"/>
<sequence length="186" mass="21562">MDREFSKEDFNEKMDFGDKNILKLSTYLSVQNPNATTLNDREKMWNSRWFDRPRSINLLMLTLDSVAGRPKPRVIWYLENSVIDDSYEHRPDEMTINHLSFPNVGRQHLNARLICQASNTQLAPPATKVVILDINLKPVAVNILNKERHISADKRYDVECRATGSRPAAVITWWKGSRQIKRLAKN</sequence>
<organism evidence="2 3">
    <name type="scientific">Nesidiocoris tenuis</name>
    <dbReference type="NCBI Taxonomy" id="355587"/>
    <lineage>
        <taxon>Eukaryota</taxon>
        <taxon>Metazoa</taxon>
        <taxon>Ecdysozoa</taxon>
        <taxon>Arthropoda</taxon>
        <taxon>Hexapoda</taxon>
        <taxon>Insecta</taxon>
        <taxon>Pterygota</taxon>
        <taxon>Neoptera</taxon>
        <taxon>Paraneoptera</taxon>
        <taxon>Hemiptera</taxon>
        <taxon>Heteroptera</taxon>
        <taxon>Panheteroptera</taxon>
        <taxon>Cimicomorpha</taxon>
        <taxon>Miridae</taxon>
        <taxon>Dicyphina</taxon>
        <taxon>Nesidiocoris</taxon>
    </lineage>
</organism>
<evidence type="ECO:0000313" key="2">
    <source>
        <dbReference type="EMBL" id="CAB0018393.1"/>
    </source>
</evidence>
<feature type="domain" description="Ig-like" evidence="1">
    <location>
        <begin position="138"/>
        <end position="186"/>
    </location>
</feature>
<dbReference type="InterPro" id="IPR036179">
    <property type="entry name" value="Ig-like_dom_sf"/>
</dbReference>
<dbReference type="InterPro" id="IPR007110">
    <property type="entry name" value="Ig-like_dom"/>
</dbReference>
<name>A0A6H5HNR6_9HEMI</name>
<accession>A0A6H5HNR6</accession>
<dbReference type="PANTHER" id="PTHR23278">
    <property type="entry name" value="SIDESTEP PROTEIN"/>
    <property type="match status" value="1"/>
</dbReference>
<protein>
    <recommendedName>
        <fullName evidence="1">Ig-like domain-containing protein</fullName>
    </recommendedName>
</protein>
<dbReference type="OrthoDB" id="8825892at2759"/>
<dbReference type="CDD" id="cd00096">
    <property type="entry name" value="Ig"/>
    <property type="match status" value="1"/>
</dbReference>
<gene>
    <name evidence="2" type="ORF">NTEN_LOCUS22297</name>
</gene>